<comment type="caution">
    <text evidence="1">The sequence shown here is derived from an EMBL/GenBank/DDBJ whole genome shotgun (WGS) entry which is preliminary data.</text>
</comment>
<dbReference type="Proteomes" id="UP001596012">
    <property type="component" value="Unassembled WGS sequence"/>
</dbReference>
<organism evidence="1 2">
    <name type="scientific">Streptomyces xiangluensis</name>
    <dbReference type="NCBI Taxonomy" id="2665720"/>
    <lineage>
        <taxon>Bacteria</taxon>
        <taxon>Bacillati</taxon>
        <taxon>Actinomycetota</taxon>
        <taxon>Actinomycetes</taxon>
        <taxon>Kitasatosporales</taxon>
        <taxon>Streptomycetaceae</taxon>
        <taxon>Streptomyces</taxon>
    </lineage>
</organism>
<accession>A0ABV8YSX7</accession>
<evidence type="ECO:0000313" key="2">
    <source>
        <dbReference type="Proteomes" id="UP001596012"/>
    </source>
</evidence>
<evidence type="ECO:0000313" key="1">
    <source>
        <dbReference type="EMBL" id="MFC4467672.1"/>
    </source>
</evidence>
<reference evidence="2" key="1">
    <citation type="journal article" date="2019" name="Int. J. Syst. Evol. Microbiol.">
        <title>The Global Catalogue of Microorganisms (GCM) 10K type strain sequencing project: providing services to taxonomists for standard genome sequencing and annotation.</title>
        <authorList>
            <consortium name="The Broad Institute Genomics Platform"/>
            <consortium name="The Broad Institute Genome Sequencing Center for Infectious Disease"/>
            <person name="Wu L."/>
            <person name="Ma J."/>
        </authorList>
    </citation>
    <scope>NUCLEOTIDE SEQUENCE [LARGE SCALE GENOMIC DNA]</scope>
    <source>
        <strain evidence="2">DT43</strain>
    </source>
</reference>
<name>A0ABV8YSX7_9ACTN</name>
<dbReference type="EMBL" id="JBHSFG010000042">
    <property type="protein sequence ID" value="MFC4467672.1"/>
    <property type="molecule type" value="Genomic_DNA"/>
</dbReference>
<proteinExistence type="predicted"/>
<protein>
    <submittedName>
        <fullName evidence="1">Uncharacterized protein</fullName>
    </submittedName>
</protein>
<keyword evidence="2" id="KW-1185">Reference proteome</keyword>
<gene>
    <name evidence="1" type="ORF">ACFPH6_24605</name>
</gene>
<dbReference type="RefSeq" id="WP_386345148.1">
    <property type="nucleotide sequence ID" value="NZ_JBHSFG010000042.1"/>
</dbReference>
<sequence>MALFGEREAAIMDEVWAETHRCACAAERPGEPAGSPTGTA</sequence>